<proteinExistence type="predicted"/>
<dbReference type="SUPFAM" id="SSF53474">
    <property type="entry name" value="alpha/beta-Hydrolases"/>
    <property type="match status" value="1"/>
</dbReference>
<evidence type="ECO:0000313" key="4">
    <source>
        <dbReference type="Proteomes" id="UP000321172"/>
    </source>
</evidence>
<dbReference type="OrthoDB" id="9804723at2"/>
<dbReference type="Proteomes" id="UP000321172">
    <property type="component" value="Chromosome"/>
</dbReference>
<evidence type="ECO:0000256" key="1">
    <source>
        <dbReference type="ARBA" id="ARBA00022801"/>
    </source>
</evidence>
<dbReference type="GO" id="GO:0004301">
    <property type="term" value="F:epoxide hydrolase activity"/>
    <property type="evidence" value="ECO:0007669"/>
    <property type="project" value="TreeGrafter"/>
</dbReference>
<dbReference type="Gene3D" id="3.40.50.1820">
    <property type="entry name" value="alpha/beta hydrolase"/>
    <property type="match status" value="1"/>
</dbReference>
<reference evidence="3 4" key="1">
    <citation type="journal article" date="2013" name="J. Microbiol. Biotechnol.">
        <title>Novosphingobium ginsenosidimutans sp. nov., with the ability to convert ginsenoside.</title>
        <authorList>
            <person name="Kim J.K."/>
            <person name="He D."/>
            <person name="Liu Q.M."/>
            <person name="Park H.Y."/>
            <person name="Jung M.S."/>
            <person name="Yoon M.H."/>
            <person name="Kim S.C."/>
            <person name="Im W.T."/>
        </authorList>
    </citation>
    <scope>NUCLEOTIDE SEQUENCE [LARGE SCALE GENOMIC DNA]</scope>
    <source>
        <strain evidence="3 4">FW-6</strain>
    </source>
</reference>
<dbReference type="PRINTS" id="PR00111">
    <property type="entry name" value="ABHYDROLASE"/>
</dbReference>
<evidence type="ECO:0000313" key="3">
    <source>
        <dbReference type="EMBL" id="QEA16924.1"/>
    </source>
</evidence>
<protein>
    <submittedName>
        <fullName evidence="3">Haloalkane dehalogenase</fullName>
    </submittedName>
</protein>
<sequence>MQVYRTPDERFGYLPEFPFVPRYHTLGSGLRLHYVDEGPRDGRPVLLLHGEPTWCYLWRHMIPLLTAEGFRVLAPDLIGFGRSDKVLGQSSYSYAGQVAWIREWVEALDLEDVTLGCQDWGSLIGLRVVAEMPDRFAAVALSNGGLPDGQDAPRAFAIWRAFAKYSPIFPIGGIVKRGTRRPLTEAEVAAYDAPFPTKASKAAARAYPPLVPFKGNPAVPDQLRAWEVFRQWHKPFLCCFSDGDPITRGGDAVWLERVPGTKGMPHSTLHGGHFIQEDDPQGFAAAVAAAARAGR</sequence>
<dbReference type="InterPro" id="IPR000073">
    <property type="entry name" value="AB_hydrolase_1"/>
</dbReference>
<dbReference type="NCBIfam" id="NF002043">
    <property type="entry name" value="PRK00870.1"/>
    <property type="match status" value="1"/>
</dbReference>
<dbReference type="AlphaFoldDB" id="A0A5B8S6U5"/>
<gene>
    <name evidence="3" type="ORF">FRF71_12745</name>
</gene>
<dbReference type="PRINTS" id="PR00412">
    <property type="entry name" value="EPOXHYDRLASE"/>
</dbReference>
<evidence type="ECO:0000259" key="2">
    <source>
        <dbReference type="Pfam" id="PF00561"/>
    </source>
</evidence>
<dbReference type="PANTHER" id="PTHR42977:SF3">
    <property type="entry name" value="AB HYDROLASE-1 DOMAIN-CONTAINING PROTEIN"/>
    <property type="match status" value="1"/>
</dbReference>
<dbReference type="InterPro" id="IPR000639">
    <property type="entry name" value="Epox_hydrolase-like"/>
</dbReference>
<accession>A0A5B8S6U5</accession>
<dbReference type="InterPro" id="IPR029058">
    <property type="entry name" value="AB_hydrolase_fold"/>
</dbReference>
<keyword evidence="1" id="KW-0378">Hydrolase</keyword>
<dbReference type="KEGG" id="ngf:FRF71_12745"/>
<organism evidence="3 4">
    <name type="scientific">Novosphingobium ginsenosidimutans</name>
    <dbReference type="NCBI Taxonomy" id="1176536"/>
    <lineage>
        <taxon>Bacteria</taxon>
        <taxon>Pseudomonadati</taxon>
        <taxon>Pseudomonadota</taxon>
        <taxon>Alphaproteobacteria</taxon>
        <taxon>Sphingomonadales</taxon>
        <taxon>Sphingomonadaceae</taxon>
        <taxon>Novosphingobium</taxon>
    </lineage>
</organism>
<dbReference type="RefSeq" id="WP_147091003.1">
    <property type="nucleotide sequence ID" value="NZ_BAABJD010000002.1"/>
</dbReference>
<dbReference type="PANTHER" id="PTHR42977">
    <property type="entry name" value="HYDROLASE-RELATED"/>
    <property type="match status" value="1"/>
</dbReference>
<dbReference type="InterPro" id="IPR051340">
    <property type="entry name" value="Haloalkane_dehalogenase"/>
</dbReference>
<dbReference type="EMBL" id="CP042345">
    <property type="protein sequence ID" value="QEA16924.1"/>
    <property type="molecule type" value="Genomic_DNA"/>
</dbReference>
<keyword evidence="4" id="KW-1185">Reference proteome</keyword>
<name>A0A5B8S6U5_9SPHN</name>
<dbReference type="Pfam" id="PF00561">
    <property type="entry name" value="Abhydrolase_1"/>
    <property type="match status" value="1"/>
</dbReference>
<feature type="domain" description="AB hydrolase-1" evidence="2">
    <location>
        <begin position="44"/>
        <end position="151"/>
    </location>
</feature>